<gene>
    <name evidence="1" type="ORF">BECKSD772F_GA0070984_10991</name>
</gene>
<reference evidence="1" key="1">
    <citation type="submission" date="2019-02" db="EMBL/GenBank/DDBJ databases">
        <authorList>
            <person name="Gruber-Vodicka R. H."/>
            <person name="Seah K. B. B."/>
        </authorList>
    </citation>
    <scope>NUCLEOTIDE SEQUENCE</scope>
    <source>
        <strain evidence="1">BECK_S1321</strain>
    </source>
</reference>
<dbReference type="AlphaFoldDB" id="A0A450YJF2"/>
<name>A0A450YJF2_9GAMM</name>
<accession>A0A450YJF2</accession>
<protein>
    <recommendedName>
        <fullName evidence="2">Transposase</fullName>
    </recommendedName>
</protein>
<dbReference type="EMBL" id="CAADFR010000099">
    <property type="protein sequence ID" value="VFK41665.1"/>
    <property type="molecule type" value="Genomic_DNA"/>
</dbReference>
<proteinExistence type="predicted"/>
<sequence length="55" mass="6421">MSWKEVGEAFHTTWYHVFCSVEMAVFWGRERMKLSGIEAIGVDEIQWQRDGATIT</sequence>
<organism evidence="1">
    <name type="scientific">Candidatus Kentrum sp. SD</name>
    <dbReference type="NCBI Taxonomy" id="2126332"/>
    <lineage>
        <taxon>Bacteria</taxon>
        <taxon>Pseudomonadati</taxon>
        <taxon>Pseudomonadota</taxon>
        <taxon>Gammaproteobacteria</taxon>
        <taxon>Candidatus Kentrum</taxon>
    </lineage>
</organism>
<evidence type="ECO:0008006" key="2">
    <source>
        <dbReference type="Google" id="ProtNLM"/>
    </source>
</evidence>
<evidence type="ECO:0000313" key="1">
    <source>
        <dbReference type="EMBL" id="VFK41665.1"/>
    </source>
</evidence>